<dbReference type="InterPro" id="IPR035986">
    <property type="entry name" value="PKD_dom_sf"/>
</dbReference>
<proteinExistence type="predicted"/>
<dbReference type="EMBL" id="BAABRP010000009">
    <property type="protein sequence ID" value="GAA5513724.1"/>
    <property type="molecule type" value="Genomic_DNA"/>
</dbReference>
<evidence type="ECO:0000256" key="1">
    <source>
        <dbReference type="SAM" id="SignalP"/>
    </source>
</evidence>
<reference evidence="3 4" key="1">
    <citation type="submission" date="2024-02" db="EMBL/GenBank/DDBJ databases">
        <title>Deinococcus carri NBRC 110142.</title>
        <authorList>
            <person name="Ichikawa N."/>
            <person name="Katano-Makiyama Y."/>
            <person name="Hidaka K."/>
        </authorList>
    </citation>
    <scope>NUCLEOTIDE SEQUENCE [LARGE SCALE GENOMIC DNA]</scope>
    <source>
        <strain evidence="3 4">NBRC 110142</strain>
    </source>
</reference>
<dbReference type="InterPro" id="IPR007280">
    <property type="entry name" value="Peptidase_C_arc/bac"/>
</dbReference>
<dbReference type="Gene3D" id="2.60.40.10">
    <property type="entry name" value="Immunoglobulins"/>
    <property type="match status" value="3"/>
</dbReference>
<feature type="chain" id="PRO_5047477929" description="Peptidase C-terminal archaeal/bacterial domain-containing protein" evidence="1">
    <location>
        <begin position="22"/>
        <end position="447"/>
    </location>
</feature>
<dbReference type="PROSITE" id="PS51257">
    <property type="entry name" value="PROKAR_LIPOPROTEIN"/>
    <property type="match status" value="1"/>
</dbReference>
<evidence type="ECO:0000313" key="3">
    <source>
        <dbReference type="EMBL" id="GAA5513724.1"/>
    </source>
</evidence>
<dbReference type="RefSeq" id="WP_345465561.1">
    <property type="nucleotide sequence ID" value="NZ_BAABRP010000009.1"/>
</dbReference>
<accession>A0ABP9W8S8</accession>
<gene>
    <name evidence="3" type="ORF">Dcar01_02469</name>
</gene>
<feature type="domain" description="Peptidase C-terminal archaeal/bacterial" evidence="2">
    <location>
        <begin position="348"/>
        <end position="422"/>
    </location>
</feature>
<comment type="caution">
    <text evidence="3">The sequence shown here is derived from an EMBL/GenBank/DDBJ whole genome shotgun (WGS) entry which is preliminary data.</text>
</comment>
<protein>
    <recommendedName>
        <fullName evidence="2">Peptidase C-terminal archaeal/bacterial domain-containing protein</fullName>
    </recommendedName>
</protein>
<dbReference type="Pfam" id="PF17957">
    <property type="entry name" value="Big_7"/>
    <property type="match status" value="3"/>
</dbReference>
<dbReference type="Proteomes" id="UP001401887">
    <property type="component" value="Unassembled WGS sequence"/>
</dbReference>
<dbReference type="SUPFAM" id="SSF89260">
    <property type="entry name" value="Collagen-binding domain"/>
    <property type="match status" value="1"/>
</dbReference>
<dbReference type="Pfam" id="PF04151">
    <property type="entry name" value="PPC"/>
    <property type="match status" value="1"/>
</dbReference>
<keyword evidence="4" id="KW-1185">Reference proteome</keyword>
<keyword evidence="1" id="KW-0732">Signal</keyword>
<sequence>MKAHRSLSLALLTGLLLSACGTGGTPSGDTGGTKDTQAPQVALTVAPTQLTAAGQATFTATATDNVGVTAVEFYDGDKLIATDKEAPFTVSQGYAAADNGTHTIKAVAVDAAGNRGTATGTLTVNIPAAPSGDTEAPKISLAATPTTVTAGGSVKLVATASDNVGVTKVTFYRGDTKLGEDTSAPYELTDTVAAGTQGSVTYRVVASDAAGNMTEASTTVAVNAAGNGPAVSLTALPSTLTLGGQVTFSAAITNGRSVSRVEFYDNGRLVGTDNEAPYMVRVIYGYADNGVHNITVRAYDDQGNVGEASTTVTVAITDANEPNDSLVMAAPLTIGVSQKGTIAGQARDFDYFKFNAASGDMLKLTVKSVSVNSASTLDPYVMILMPDGKTVLEKDDDSGAGLESEIRFNVPKDGTYYVVVTSFNIHDDEQASDDKATNTYQLDLMRR</sequence>
<dbReference type="InterPro" id="IPR013783">
    <property type="entry name" value="Ig-like_fold"/>
</dbReference>
<organism evidence="3 4">
    <name type="scientific">Deinococcus carri</name>
    <dbReference type="NCBI Taxonomy" id="1211323"/>
    <lineage>
        <taxon>Bacteria</taxon>
        <taxon>Thermotogati</taxon>
        <taxon>Deinococcota</taxon>
        <taxon>Deinococci</taxon>
        <taxon>Deinococcales</taxon>
        <taxon>Deinococcaceae</taxon>
        <taxon>Deinococcus</taxon>
    </lineage>
</organism>
<evidence type="ECO:0000259" key="2">
    <source>
        <dbReference type="Pfam" id="PF04151"/>
    </source>
</evidence>
<name>A0ABP9W8S8_9DEIO</name>
<evidence type="ECO:0000313" key="4">
    <source>
        <dbReference type="Proteomes" id="UP001401887"/>
    </source>
</evidence>
<dbReference type="SUPFAM" id="SSF49299">
    <property type="entry name" value="PKD domain"/>
    <property type="match status" value="1"/>
</dbReference>
<feature type="signal peptide" evidence="1">
    <location>
        <begin position="1"/>
        <end position="21"/>
    </location>
</feature>
<dbReference type="Gene3D" id="2.60.120.380">
    <property type="match status" value="1"/>
</dbReference>